<evidence type="ECO:0000256" key="1">
    <source>
        <dbReference type="SAM" id="Phobius"/>
    </source>
</evidence>
<feature type="domain" description="Cyanobacterial TRADD-N associated 2 transmembrane" evidence="2">
    <location>
        <begin position="71"/>
        <end position="142"/>
    </location>
</feature>
<dbReference type="Proteomes" id="UP000645217">
    <property type="component" value="Unassembled WGS sequence"/>
</dbReference>
<evidence type="ECO:0000313" key="4">
    <source>
        <dbReference type="Proteomes" id="UP000645217"/>
    </source>
</evidence>
<evidence type="ECO:0000313" key="3">
    <source>
        <dbReference type="EMBL" id="GGK79109.1"/>
    </source>
</evidence>
<dbReference type="InterPro" id="IPR048567">
    <property type="entry name" value="CyanoTRADDas_TM"/>
</dbReference>
<gene>
    <name evidence="3" type="ORF">GCM10007964_22150</name>
</gene>
<accession>A0A917VGV7</accession>
<feature type="transmembrane region" description="Helical" evidence="1">
    <location>
        <begin position="80"/>
        <end position="103"/>
    </location>
</feature>
<reference evidence="3" key="2">
    <citation type="submission" date="2020-09" db="EMBL/GenBank/DDBJ databases">
        <authorList>
            <person name="Sun Q."/>
            <person name="Ohkuma M."/>
        </authorList>
    </citation>
    <scope>NUCLEOTIDE SEQUENCE</scope>
    <source>
        <strain evidence="3">JCM 13064</strain>
    </source>
</reference>
<dbReference type="AlphaFoldDB" id="A0A917VGV7"/>
<reference evidence="3" key="1">
    <citation type="journal article" date="2014" name="Int. J. Syst. Evol. Microbiol.">
        <title>Complete genome sequence of Corynebacterium casei LMG S-19264T (=DSM 44701T), isolated from a smear-ripened cheese.</title>
        <authorList>
            <consortium name="US DOE Joint Genome Institute (JGI-PGF)"/>
            <person name="Walter F."/>
            <person name="Albersmeier A."/>
            <person name="Kalinowski J."/>
            <person name="Ruckert C."/>
        </authorList>
    </citation>
    <scope>NUCLEOTIDE SEQUENCE</scope>
    <source>
        <strain evidence="3">JCM 13064</strain>
    </source>
</reference>
<dbReference type="Pfam" id="PF20712">
    <property type="entry name" value="CyanoTRADDas_TM"/>
    <property type="match status" value="1"/>
</dbReference>
<dbReference type="RefSeq" id="WP_189162879.1">
    <property type="nucleotide sequence ID" value="NZ_BMNT01000010.1"/>
</dbReference>
<name>A0A917VGV7_9ACTN</name>
<keyword evidence="4" id="KW-1185">Reference proteome</keyword>
<dbReference type="EMBL" id="BMNT01000010">
    <property type="protein sequence ID" value="GGK79109.1"/>
    <property type="molecule type" value="Genomic_DNA"/>
</dbReference>
<comment type="caution">
    <text evidence="3">The sequence shown here is derived from an EMBL/GenBank/DDBJ whole genome shotgun (WGS) entry which is preliminary data.</text>
</comment>
<keyword evidence="1" id="KW-1133">Transmembrane helix</keyword>
<keyword evidence="1" id="KW-0812">Transmembrane</keyword>
<evidence type="ECO:0000259" key="2">
    <source>
        <dbReference type="Pfam" id="PF20712"/>
    </source>
</evidence>
<organism evidence="3 4">
    <name type="scientific">Sphaerisporangium melleum</name>
    <dbReference type="NCBI Taxonomy" id="321316"/>
    <lineage>
        <taxon>Bacteria</taxon>
        <taxon>Bacillati</taxon>
        <taxon>Actinomycetota</taxon>
        <taxon>Actinomycetes</taxon>
        <taxon>Streptosporangiales</taxon>
        <taxon>Streptosporangiaceae</taxon>
        <taxon>Sphaerisporangium</taxon>
    </lineage>
</organism>
<keyword evidence="1" id="KW-0472">Membrane</keyword>
<feature type="transmembrane region" description="Helical" evidence="1">
    <location>
        <begin position="115"/>
        <end position="133"/>
    </location>
</feature>
<proteinExistence type="predicted"/>
<sequence length="215" mass="23532">MESVDPGASQEQPPEESEVQFFGSGRIYQQVFGNQVNYENVWVGPPLQGSAKSKPDLAELRQEFLFDFLRQALRQAETTFRLSVIFMSAGAAILLAGGGLALYNAGVVGRSYVPLLTGLSGVLITACGGAFAVHSNRARKHLTDQAKRVHENIQDDLAFSQALDLINEVKDVELRDRLKSVTAMRVLGVRPDPGEITNRVLPWHEKAKEAEPGNS</sequence>
<protein>
    <recommendedName>
        <fullName evidence="2">Cyanobacterial TRADD-N associated 2 transmembrane domain-containing protein</fullName>
    </recommendedName>
</protein>